<reference evidence="9 10" key="1">
    <citation type="submission" date="2024-11" db="EMBL/GenBank/DDBJ databases">
        <title>Chromosome-level genome assembly of the freshwater bivalve Anodonta woodiana.</title>
        <authorList>
            <person name="Chen X."/>
        </authorList>
    </citation>
    <scope>NUCLEOTIDE SEQUENCE [LARGE SCALE GENOMIC DNA]</scope>
    <source>
        <strain evidence="9">MN2024</strain>
        <tissue evidence="9">Gills</tissue>
    </source>
</reference>
<accession>A0ABD3TYP9</accession>
<comment type="similarity">
    <text evidence="2 8">Belongs to the glycosyltransferase 92 family.</text>
</comment>
<comment type="subcellular location">
    <subcellularLocation>
        <location evidence="1">Membrane</location>
        <topology evidence="1">Single-pass membrane protein</topology>
    </subcellularLocation>
</comment>
<dbReference type="PANTHER" id="PTHR21461">
    <property type="entry name" value="GLYCOSYLTRANSFERASE FAMILY 92 PROTEIN"/>
    <property type="match status" value="1"/>
</dbReference>
<dbReference type="InterPro" id="IPR008166">
    <property type="entry name" value="Glyco_transf_92"/>
</dbReference>
<evidence type="ECO:0000256" key="2">
    <source>
        <dbReference type="ARBA" id="ARBA00007647"/>
    </source>
</evidence>
<proteinExistence type="inferred from homology"/>
<comment type="caution">
    <text evidence="9">The sequence shown here is derived from an EMBL/GenBank/DDBJ whole genome shotgun (WGS) entry which is preliminary data.</text>
</comment>
<dbReference type="Pfam" id="PF01697">
    <property type="entry name" value="Glyco_transf_92"/>
    <property type="match status" value="1"/>
</dbReference>
<gene>
    <name evidence="9" type="ORF">ACJMK2_019912</name>
</gene>
<organism evidence="9 10">
    <name type="scientific">Sinanodonta woodiana</name>
    <name type="common">Chinese pond mussel</name>
    <name type="synonym">Anodonta woodiana</name>
    <dbReference type="NCBI Taxonomy" id="1069815"/>
    <lineage>
        <taxon>Eukaryota</taxon>
        <taxon>Metazoa</taxon>
        <taxon>Spiralia</taxon>
        <taxon>Lophotrochozoa</taxon>
        <taxon>Mollusca</taxon>
        <taxon>Bivalvia</taxon>
        <taxon>Autobranchia</taxon>
        <taxon>Heteroconchia</taxon>
        <taxon>Palaeoheterodonta</taxon>
        <taxon>Unionida</taxon>
        <taxon>Unionoidea</taxon>
        <taxon>Unionidae</taxon>
        <taxon>Unioninae</taxon>
        <taxon>Sinanodonta</taxon>
    </lineage>
</organism>
<dbReference type="GO" id="GO:0016020">
    <property type="term" value="C:membrane"/>
    <property type="evidence" value="ECO:0007669"/>
    <property type="project" value="UniProtKB-SubCell"/>
</dbReference>
<keyword evidence="5 8" id="KW-0812">Transmembrane</keyword>
<keyword evidence="3 8" id="KW-0328">Glycosyltransferase</keyword>
<evidence type="ECO:0000313" key="9">
    <source>
        <dbReference type="EMBL" id="KAL3841811.1"/>
    </source>
</evidence>
<evidence type="ECO:0000256" key="7">
    <source>
        <dbReference type="ARBA" id="ARBA00023136"/>
    </source>
</evidence>
<evidence type="ECO:0000256" key="6">
    <source>
        <dbReference type="ARBA" id="ARBA00022989"/>
    </source>
</evidence>
<evidence type="ECO:0000256" key="3">
    <source>
        <dbReference type="ARBA" id="ARBA00022676"/>
    </source>
</evidence>
<dbReference type="EC" id="2.4.1.-" evidence="8"/>
<sequence>MVFQRFMWSFYILCALSLVLGLYSFFIFTVERHQFRPAADGTKTEYCYRNSKESSSYMTVNLTEVIENFMKFKSGKDIYTRVMHADIFIYSAIGLNNTDINNQSAAPWTIFGLSAWKHFKVPQANLSCCFLYQNGIIRNSKVKQISTYLKSEVQSFRFECMNPNLMSKPRGVTLIVEEHTCNSDISTYVAPVFTYRQPGNNTLALCAKVAFGNLNSALTVEWLEYTINMGVDKIAVFVSNLSSTTSGIFQHYQKSGFLEIHPFDLPMLGTIKRKLGEKTVQSWSDEQIPVFDCMDRLAGYSIVGLVDFDEFIFPLQDQDFKQFVNRIRTTYPDSGLFSFLVDVFVIDWGKTNESENLTIAQFRNRTKTMADRIKNFIIPERIQTGSVSTHNAEPKQGYKRTWIPDSLAVLKHFRSCRFEWGKKCHNITDFPRFTDDSLVKRLLEKKIDRNISLYDHLLKVKQDLKLIV</sequence>
<evidence type="ECO:0000313" key="10">
    <source>
        <dbReference type="Proteomes" id="UP001634394"/>
    </source>
</evidence>
<dbReference type="PANTHER" id="PTHR21461:SF40">
    <property type="entry name" value="GLYCOSYLTRANSFERASE FAMILY 92 PROTEIN"/>
    <property type="match status" value="1"/>
</dbReference>
<dbReference type="GO" id="GO:0016757">
    <property type="term" value="F:glycosyltransferase activity"/>
    <property type="evidence" value="ECO:0007669"/>
    <property type="project" value="UniProtKB-UniRule"/>
</dbReference>
<name>A0ABD3TYP9_SINWO</name>
<dbReference type="AlphaFoldDB" id="A0ABD3TYP9"/>
<protein>
    <recommendedName>
        <fullName evidence="8">Glycosyltransferase family 92 protein</fullName>
        <ecNumber evidence="8">2.4.1.-</ecNumber>
    </recommendedName>
</protein>
<keyword evidence="10" id="KW-1185">Reference proteome</keyword>
<evidence type="ECO:0000256" key="4">
    <source>
        <dbReference type="ARBA" id="ARBA00022679"/>
    </source>
</evidence>
<dbReference type="EMBL" id="JBJQND010000017">
    <property type="protein sequence ID" value="KAL3841811.1"/>
    <property type="molecule type" value="Genomic_DNA"/>
</dbReference>
<keyword evidence="7 8" id="KW-0472">Membrane</keyword>
<keyword evidence="6 8" id="KW-1133">Transmembrane helix</keyword>
<dbReference type="Proteomes" id="UP001634394">
    <property type="component" value="Unassembled WGS sequence"/>
</dbReference>
<evidence type="ECO:0000256" key="1">
    <source>
        <dbReference type="ARBA" id="ARBA00004167"/>
    </source>
</evidence>
<evidence type="ECO:0000256" key="5">
    <source>
        <dbReference type="ARBA" id="ARBA00022692"/>
    </source>
</evidence>
<evidence type="ECO:0000256" key="8">
    <source>
        <dbReference type="RuleBase" id="RU366017"/>
    </source>
</evidence>
<feature type="transmembrane region" description="Helical" evidence="8">
    <location>
        <begin position="6"/>
        <end position="28"/>
    </location>
</feature>
<keyword evidence="4 8" id="KW-0808">Transferase</keyword>